<dbReference type="AlphaFoldDB" id="A0A2V4C6C1"/>
<reference evidence="2 3" key="1">
    <citation type="submission" date="2018-05" db="EMBL/GenBank/DDBJ databases">
        <title>Flavobacterium sp. strain IMCC34758, incomplete genome.</title>
        <authorList>
            <person name="Joung Y."/>
        </authorList>
    </citation>
    <scope>NUCLEOTIDE SEQUENCE [LARGE SCALE GENOMIC DNA]</scope>
    <source>
        <strain evidence="2 3">IMCC34758</strain>
    </source>
</reference>
<dbReference type="RefSeq" id="WP_110345865.1">
    <property type="nucleotide sequence ID" value="NZ_QJHL01000001.1"/>
</dbReference>
<comment type="caution">
    <text evidence="2">The sequence shown here is derived from an EMBL/GenBank/DDBJ whole genome shotgun (WGS) entry which is preliminary data.</text>
</comment>
<dbReference type="EMBL" id="QJHL01000001">
    <property type="protein sequence ID" value="PXY46859.1"/>
    <property type="molecule type" value="Genomic_DNA"/>
</dbReference>
<dbReference type="GO" id="GO:0004553">
    <property type="term" value="F:hydrolase activity, hydrolyzing O-glycosyl compounds"/>
    <property type="evidence" value="ECO:0007669"/>
    <property type="project" value="UniProtKB-ARBA"/>
</dbReference>
<dbReference type="Proteomes" id="UP000247681">
    <property type="component" value="Unassembled WGS sequence"/>
</dbReference>
<keyword evidence="1" id="KW-0732">Signal</keyword>
<accession>A0A2V4C6C1</accession>
<dbReference type="SUPFAM" id="SSF49899">
    <property type="entry name" value="Concanavalin A-like lectins/glucanases"/>
    <property type="match status" value="1"/>
</dbReference>
<dbReference type="GO" id="GO:0005975">
    <property type="term" value="P:carbohydrate metabolic process"/>
    <property type="evidence" value="ECO:0007669"/>
    <property type="project" value="UniProtKB-ARBA"/>
</dbReference>
<gene>
    <name evidence="2" type="ORF">DMB68_06830</name>
</gene>
<feature type="signal peptide" evidence="1">
    <location>
        <begin position="1"/>
        <end position="24"/>
    </location>
</feature>
<evidence type="ECO:0000313" key="2">
    <source>
        <dbReference type="EMBL" id="PXY46859.1"/>
    </source>
</evidence>
<name>A0A2V4C6C1_9FLAO</name>
<proteinExistence type="predicted"/>
<dbReference type="OrthoDB" id="9800869at2"/>
<sequence length="265" mass="29037">MLKYKSLIKLLIVIILLAGSSASAQLDGLLQKVKDKAGEVIEKETDNKRSTKSHKNSGRTVIASGDFHKGDTLIFDEDFSKYKAGASAGSFKTNGAAIVAIVAGQKGKWMVLQDKATFKLSKGLKYPKRFTVEFDILASGDKITDISPMSFGFATDNSAREYTSNVGSYVELHYYDANQVNIGSSNPQKFVNTTYDLAQDLNQPLHVALTIDGDTMAVYLNNTKLADTVLFSLGAAKNFFITAPWEYKNDAKVLVSNFKISAFRN</sequence>
<keyword evidence="3" id="KW-1185">Reference proteome</keyword>
<evidence type="ECO:0000256" key="1">
    <source>
        <dbReference type="SAM" id="SignalP"/>
    </source>
</evidence>
<dbReference type="Gene3D" id="2.60.120.560">
    <property type="entry name" value="Exo-inulinase, domain 1"/>
    <property type="match status" value="1"/>
</dbReference>
<protein>
    <submittedName>
        <fullName evidence="2">Uncharacterized protein</fullName>
    </submittedName>
</protein>
<evidence type="ECO:0000313" key="3">
    <source>
        <dbReference type="Proteomes" id="UP000247681"/>
    </source>
</evidence>
<dbReference type="InterPro" id="IPR013320">
    <property type="entry name" value="ConA-like_dom_sf"/>
</dbReference>
<feature type="chain" id="PRO_5016096695" evidence="1">
    <location>
        <begin position="25"/>
        <end position="265"/>
    </location>
</feature>
<organism evidence="2 3">
    <name type="scientific">Flavobacterium hydrophilum</name>
    <dbReference type="NCBI Taxonomy" id="2211445"/>
    <lineage>
        <taxon>Bacteria</taxon>
        <taxon>Pseudomonadati</taxon>
        <taxon>Bacteroidota</taxon>
        <taxon>Flavobacteriia</taxon>
        <taxon>Flavobacteriales</taxon>
        <taxon>Flavobacteriaceae</taxon>
        <taxon>Flavobacterium</taxon>
    </lineage>
</organism>